<dbReference type="PANTHER" id="PTHR48081">
    <property type="entry name" value="AB HYDROLASE SUPERFAMILY PROTEIN C4A8.06C"/>
    <property type="match status" value="1"/>
</dbReference>
<feature type="chain" id="PRO_5040468488" evidence="2">
    <location>
        <begin position="27"/>
        <end position="413"/>
    </location>
</feature>
<protein>
    <submittedName>
        <fullName evidence="4">Carboxylesterase</fullName>
    </submittedName>
</protein>
<dbReference type="OrthoDB" id="6495301at2759"/>
<organism evidence="4 5">
    <name type="scientific">Seminavis robusta</name>
    <dbReference type="NCBI Taxonomy" id="568900"/>
    <lineage>
        <taxon>Eukaryota</taxon>
        <taxon>Sar</taxon>
        <taxon>Stramenopiles</taxon>
        <taxon>Ochrophyta</taxon>
        <taxon>Bacillariophyta</taxon>
        <taxon>Bacillariophyceae</taxon>
        <taxon>Bacillariophycidae</taxon>
        <taxon>Naviculales</taxon>
        <taxon>Naviculaceae</taxon>
        <taxon>Seminavis</taxon>
    </lineage>
</organism>
<dbReference type="AlphaFoldDB" id="A0A9N8E063"/>
<dbReference type="EMBL" id="CAICTM010000517">
    <property type="protein sequence ID" value="CAB9512102.1"/>
    <property type="molecule type" value="Genomic_DNA"/>
</dbReference>
<dbReference type="Gene3D" id="3.40.50.1820">
    <property type="entry name" value="alpha/beta hydrolase"/>
    <property type="match status" value="1"/>
</dbReference>
<dbReference type="InterPro" id="IPR050300">
    <property type="entry name" value="GDXG_lipolytic_enzyme"/>
</dbReference>
<dbReference type="PANTHER" id="PTHR48081:SF33">
    <property type="entry name" value="KYNURENINE FORMAMIDASE"/>
    <property type="match status" value="1"/>
</dbReference>
<reference evidence="4" key="1">
    <citation type="submission" date="2020-06" db="EMBL/GenBank/DDBJ databases">
        <authorList>
            <consortium name="Plant Systems Biology data submission"/>
        </authorList>
    </citation>
    <scope>NUCLEOTIDE SEQUENCE</scope>
    <source>
        <strain evidence="4">D6</strain>
    </source>
</reference>
<feature type="signal peptide" evidence="2">
    <location>
        <begin position="1"/>
        <end position="26"/>
    </location>
</feature>
<dbReference type="InterPro" id="IPR029058">
    <property type="entry name" value="AB_hydrolase_fold"/>
</dbReference>
<keyword evidence="5" id="KW-1185">Reference proteome</keyword>
<keyword evidence="2" id="KW-0732">Signal</keyword>
<feature type="domain" description="BD-FAE-like" evidence="3">
    <location>
        <begin position="144"/>
        <end position="366"/>
    </location>
</feature>
<name>A0A9N8E063_9STRA</name>
<evidence type="ECO:0000256" key="1">
    <source>
        <dbReference type="ARBA" id="ARBA00022801"/>
    </source>
</evidence>
<evidence type="ECO:0000313" key="4">
    <source>
        <dbReference type="EMBL" id="CAB9512102.1"/>
    </source>
</evidence>
<dbReference type="Proteomes" id="UP001153069">
    <property type="component" value="Unassembled WGS sequence"/>
</dbReference>
<gene>
    <name evidence="4" type="ORF">SEMRO_518_G158890.1</name>
</gene>
<evidence type="ECO:0000256" key="2">
    <source>
        <dbReference type="SAM" id="SignalP"/>
    </source>
</evidence>
<dbReference type="SUPFAM" id="SSF53474">
    <property type="entry name" value="alpha/beta-Hydrolases"/>
    <property type="match status" value="1"/>
</dbReference>
<keyword evidence="1" id="KW-0378">Hydrolase</keyword>
<evidence type="ECO:0000259" key="3">
    <source>
        <dbReference type="Pfam" id="PF20434"/>
    </source>
</evidence>
<comment type="caution">
    <text evidence="4">The sequence shown here is derived from an EMBL/GenBank/DDBJ whole genome shotgun (WGS) entry which is preliminary data.</text>
</comment>
<accession>A0A9N8E063</accession>
<evidence type="ECO:0000313" key="5">
    <source>
        <dbReference type="Proteomes" id="UP001153069"/>
    </source>
</evidence>
<dbReference type="Pfam" id="PF20434">
    <property type="entry name" value="BD-FAE"/>
    <property type="match status" value="1"/>
</dbReference>
<dbReference type="InterPro" id="IPR049492">
    <property type="entry name" value="BD-FAE-like_dom"/>
</dbReference>
<sequence length="413" mass="45874">MARISHILNTLLVVLPLANVWRIAKAKNLLVSGSSFQPTSDEDPPPVYMASLLLILVLGCKVIASMIDWLSARQEEDTTNAAERALHHSIRDSGFFFYLMEIMSVDKVVPTVLKYPGVLARKFRLSRHKRVIHYGQQSSSQKIEIYLPAQTDEFRKPASGLVVFVHGGAWGSGGPASYELMADTFMDVNWAIAVVGYRVYPEGDASTQIQDVELAVAEIAKFFPLLCQNNVFLFGHSSGAHVCMLAIVERARRDLEVSRISSAAALDRRRKRINFDGLIGMSGPYNIDRHYDYEAGRGVEQISPMSPANGHSRQMFLRFSPAVQLVDIASQCTSEDERQAVRCAIPPITLIHGLNDKTVPHSATEEAARLLKTTDVADCKEIYVDDTGHEQTIMELMLGGPVQDIFTKLLQEQ</sequence>
<dbReference type="GO" id="GO:0016787">
    <property type="term" value="F:hydrolase activity"/>
    <property type="evidence" value="ECO:0007669"/>
    <property type="project" value="UniProtKB-KW"/>
</dbReference>
<proteinExistence type="predicted"/>